<organism evidence="1 2">
    <name type="scientific">Chitinophaga jiangningensis</name>
    <dbReference type="NCBI Taxonomy" id="1419482"/>
    <lineage>
        <taxon>Bacteria</taxon>
        <taxon>Pseudomonadati</taxon>
        <taxon>Bacteroidota</taxon>
        <taxon>Chitinophagia</taxon>
        <taxon>Chitinophagales</taxon>
        <taxon>Chitinophagaceae</taxon>
        <taxon>Chitinophaga</taxon>
    </lineage>
</organism>
<accession>A0A1M7MVZ4</accession>
<dbReference type="Pfam" id="PF16407">
    <property type="entry name" value="PKD_2"/>
    <property type="match status" value="1"/>
</dbReference>
<gene>
    <name evidence="1" type="ORF">SAMN05444266_11525</name>
</gene>
<keyword evidence="2" id="KW-1185">Reference proteome</keyword>
<evidence type="ECO:0000313" key="1">
    <source>
        <dbReference type="EMBL" id="SHM95199.1"/>
    </source>
</evidence>
<dbReference type="InterPro" id="IPR032183">
    <property type="entry name" value="PKD-like"/>
</dbReference>
<dbReference type="EMBL" id="FRBL01000015">
    <property type="protein sequence ID" value="SHM95199.1"/>
    <property type="molecule type" value="Genomic_DNA"/>
</dbReference>
<evidence type="ECO:0000313" key="2">
    <source>
        <dbReference type="Proteomes" id="UP000184420"/>
    </source>
</evidence>
<sequence length="484" mass="54034">MTKTEDRSSSKNITMHYRITGLLLIGALWFAACKKDLGNYDYHSPSEPLVADLNNSTVSAIVGDSLIIRPYVYLEDGDPSKDLTFDWEIMVAEEARADLYSGYPLKIVYNLKPMERSAKLTVTDKRNGMKYFYKFKINGGTRFSKGTVVLSNDKGVTRLSFIRPDSTVNADLYHALHNEDLPANPVQLFAKPLAYQEGSVEDYWVICKDPAKPSVIIDGSTMLRKRYFNEQFFNPPSPLETQAFSGAIGVPTGIINGKLYLSITSTAPFAPDFGKFSSMQVGNYYLAPFYSRYNFFFGFDTIRHGFVTFDGSGTFMGSDYQVAGNAFNPTNLGPGELLFMNAVPSVSYAFYKSTDGNVYEYTFTVDMSNYDLRTIKPTRKRVFAGASLLRPDTRWQRTAVDVFYFTSDDKIYRYNPLNEEVRPLDANFNGKKVTMLQLNAEGDKLTAGVDGSVITLDVSVGKNGVITNRIDGIPGAPVGIIIRK</sequence>
<dbReference type="PROSITE" id="PS51257">
    <property type="entry name" value="PROKAR_LIPOPROTEIN"/>
    <property type="match status" value="1"/>
</dbReference>
<reference evidence="1 2" key="1">
    <citation type="submission" date="2016-11" db="EMBL/GenBank/DDBJ databases">
        <authorList>
            <person name="Jaros S."/>
            <person name="Januszkiewicz K."/>
            <person name="Wedrychowicz H."/>
        </authorList>
    </citation>
    <scope>NUCLEOTIDE SEQUENCE [LARGE SCALE GENOMIC DNA]</scope>
    <source>
        <strain evidence="1 2">DSM 27406</strain>
    </source>
</reference>
<name>A0A1M7MVZ4_9BACT</name>
<protein>
    <submittedName>
        <fullName evidence="1">PKD-like family protein</fullName>
    </submittedName>
</protein>
<dbReference type="STRING" id="1419482.SAMN05444266_11525"/>
<dbReference type="Proteomes" id="UP000184420">
    <property type="component" value="Unassembled WGS sequence"/>
</dbReference>
<dbReference type="AlphaFoldDB" id="A0A1M7MVZ4"/>
<proteinExistence type="predicted"/>